<dbReference type="EMBL" id="JACIDM010000001">
    <property type="protein sequence ID" value="MBB4082058.1"/>
    <property type="molecule type" value="Genomic_DNA"/>
</dbReference>
<dbReference type="InterPro" id="IPR005151">
    <property type="entry name" value="Tail-specific_protease"/>
</dbReference>
<dbReference type="GO" id="GO:0008236">
    <property type="term" value="F:serine-type peptidase activity"/>
    <property type="evidence" value="ECO:0007669"/>
    <property type="project" value="InterPro"/>
</dbReference>
<evidence type="ECO:0000259" key="2">
    <source>
        <dbReference type="Pfam" id="PF03572"/>
    </source>
</evidence>
<feature type="domain" description="Tail specific protease" evidence="2">
    <location>
        <begin position="273"/>
        <end position="461"/>
    </location>
</feature>
<dbReference type="GO" id="GO:0006508">
    <property type="term" value="P:proteolysis"/>
    <property type="evidence" value="ECO:0007669"/>
    <property type="project" value="InterPro"/>
</dbReference>
<dbReference type="Gene3D" id="3.90.226.10">
    <property type="entry name" value="2-enoyl-CoA Hydratase, Chain A, domain 1"/>
    <property type="match status" value="1"/>
</dbReference>
<keyword evidence="1" id="KW-0732">Signal</keyword>
<name>A0A7W6JBJ3_9CAUL</name>
<evidence type="ECO:0000313" key="4">
    <source>
        <dbReference type="Proteomes" id="UP000529946"/>
    </source>
</evidence>
<reference evidence="3 4" key="1">
    <citation type="submission" date="2020-08" db="EMBL/GenBank/DDBJ databases">
        <title>Genomic Encyclopedia of Type Strains, Phase IV (KMG-IV): sequencing the most valuable type-strain genomes for metagenomic binning, comparative biology and taxonomic classification.</title>
        <authorList>
            <person name="Goeker M."/>
        </authorList>
    </citation>
    <scope>NUCLEOTIDE SEQUENCE [LARGE SCALE GENOMIC DNA]</scope>
    <source>
        <strain evidence="3 4">DSM 23960</strain>
    </source>
</reference>
<comment type="caution">
    <text evidence="3">The sequence shown here is derived from an EMBL/GenBank/DDBJ whole genome shotgun (WGS) entry which is preliminary data.</text>
</comment>
<dbReference type="RefSeq" id="WP_183203185.1">
    <property type="nucleotide sequence ID" value="NZ_BAAAER010000004.1"/>
</dbReference>
<dbReference type="SUPFAM" id="SSF52096">
    <property type="entry name" value="ClpP/crotonase"/>
    <property type="match status" value="1"/>
</dbReference>
<dbReference type="Proteomes" id="UP000529946">
    <property type="component" value="Unassembled WGS sequence"/>
</dbReference>
<dbReference type="InterPro" id="IPR029045">
    <property type="entry name" value="ClpP/crotonase-like_dom_sf"/>
</dbReference>
<sequence length="489" mass="52436">MAVSRRWVVSLAAALALGLAPTVVVADVQDPAPVLSAEDARADLDALYAGLEQAHYDLFAHRSRADYDRLHADMRAGITGPITRDEAAELFQQFTAYGRIGHARIDAPTTAFVTRLRGGGRLLPLFVRIDGGRVLLTAAADVEGRFPAGTEIVSLNGEDASVWLERLGAWVSAERPYMTHALMEQSFPVLLGFALPDADGIDVVGRRPDGAIVEGRIPAVTLAGRQALRTAWPTPALDLSGREFRLLGDGVAYLRPGPFEEHPDAASGGPGFTAFVDDAFGRAIQAGSTDMIIDLRNNAGGDNSFSDPMVAWFADRPFRFASSFTLRASPQAKAWYARLEGEGAPDDILARLAAAEAAQPDGVRYPFELGMNAPRPEPRFHGRVHVLVNRHSYSNATSVAALIQDYGFGEVVGEETADVPTTYASIISFDLPRTGFTVTFPKSRIVRPNGSEAVAGVVPDRVLPREPIGTGEDVVLAQTIAAIRADRGE</sequence>
<evidence type="ECO:0000256" key="1">
    <source>
        <dbReference type="SAM" id="SignalP"/>
    </source>
</evidence>
<dbReference type="AlphaFoldDB" id="A0A7W6JBJ3"/>
<organism evidence="3 4">
    <name type="scientific">Brevundimonas lenta</name>
    <dbReference type="NCBI Taxonomy" id="424796"/>
    <lineage>
        <taxon>Bacteria</taxon>
        <taxon>Pseudomonadati</taxon>
        <taxon>Pseudomonadota</taxon>
        <taxon>Alphaproteobacteria</taxon>
        <taxon>Caulobacterales</taxon>
        <taxon>Caulobacteraceae</taxon>
        <taxon>Brevundimonas</taxon>
    </lineage>
</organism>
<protein>
    <recommendedName>
        <fullName evidence="2">Tail specific protease domain-containing protein</fullName>
    </recommendedName>
</protein>
<gene>
    <name evidence="3" type="ORF">GGR12_000897</name>
</gene>
<dbReference type="Pfam" id="PF03572">
    <property type="entry name" value="Peptidase_S41"/>
    <property type="match status" value="1"/>
</dbReference>
<feature type="chain" id="PRO_5030663663" description="Tail specific protease domain-containing protein" evidence="1">
    <location>
        <begin position="27"/>
        <end position="489"/>
    </location>
</feature>
<accession>A0A7W6JBJ3</accession>
<evidence type="ECO:0000313" key="3">
    <source>
        <dbReference type="EMBL" id="MBB4082058.1"/>
    </source>
</evidence>
<keyword evidence="4" id="KW-1185">Reference proteome</keyword>
<feature type="signal peptide" evidence="1">
    <location>
        <begin position="1"/>
        <end position="26"/>
    </location>
</feature>
<proteinExistence type="predicted"/>